<evidence type="ECO:0000313" key="2">
    <source>
        <dbReference type="Proteomes" id="UP000789702"/>
    </source>
</evidence>
<keyword evidence="2" id="KW-1185">Reference proteome</keyword>
<accession>A0ACA9M4I7</accession>
<evidence type="ECO:0000313" key="1">
    <source>
        <dbReference type="EMBL" id="CAG8566520.1"/>
    </source>
</evidence>
<comment type="caution">
    <text evidence="1">The sequence shown here is derived from an EMBL/GenBank/DDBJ whole genome shotgun (WGS) entry which is preliminary data.</text>
</comment>
<dbReference type="EMBL" id="CAJVPU010006934">
    <property type="protein sequence ID" value="CAG8566520.1"/>
    <property type="molecule type" value="Genomic_DNA"/>
</dbReference>
<sequence length="351" mass="38805">GNENNIVYQHLPQPTDSSQQFKVNVTNIYINNNQINLNGLIWFDSGIQYIQLDDNSASEIVNQLPGGNYSNGIATVDCNISDTFDLSFEIANKKWRLPSSVISKDKVSGTNKCESIITGGANDGSWIFGSAFIANFYMVFDQTNSQFGIASRSDINYGPAPSAPPGSVGIMIQVPGNDAKCLQIKSSKMGPKAFSLSNNTDPDGFYHVDKTVYPAMTDVLYTFYFSPYSLNGSECPVTDDGSIATTPQLKADTTTDPWKITIRAYSVGVKVHVPVGITNYVEIDRVNDIGFAWYTPYFYIDKVDNEGYFYINNFLVYNGCRYIFFATPEVHTPTLVPNLTNDPWAVVINSV</sequence>
<feature type="non-terminal residue" evidence="1">
    <location>
        <position position="1"/>
    </location>
</feature>
<organism evidence="1 2">
    <name type="scientific">Dentiscutata heterogama</name>
    <dbReference type="NCBI Taxonomy" id="1316150"/>
    <lineage>
        <taxon>Eukaryota</taxon>
        <taxon>Fungi</taxon>
        <taxon>Fungi incertae sedis</taxon>
        <taxon>Mucoromycota</taxon>
        <taxon>Glomeromycotina</taxon>
        <taxon>Glomeromycetes</taxon>
        <taxon>Diversisporales</taxon>
        <taxon>Gigasporaceae</taxon>
        <taxon>Dentiscutata</taxon>
    </lineage>
</organism>
<dbReference type="Proteomes" id="UP000789702">
    <property type="component" value="Unassembled WGS sequence"/>
</dbReference>
<reference evidence="1" key="1">
    <citation type="submission" date="2021-06" db="EMBL/GenBank/DDBJ databases">
        <authorList>
            <person name="Kallberg Y."/>
            <person name="Tangrot J."/>
            <person name="Rosling A."/>
        </authorList>
    </citation>
    <scope>NUCLEOTIDE SEQUENCE</scope>
    <source>
        <strain evidence="1">IL203A</strain>
    </source>
</reference>
<proteinExistence type="predicted"/>
<name>A0ACA9M4I7_9GLOM</name>
<gene>
    <name evidence="1" type="ORF">DHETER_LOCUS5873</name>
</gene>
<protein>
    <submittedName>
        <fullName evidence="1">9302_t:CDS:1</fullName>
    </submittedName>
</protein>